<dbReference type="Pfam" id="PF03486">
    <property type="entry name" value="HI0933_like"/>
    <property type="match status" value="1"/>
</dbReference>
<protein>
    <recommendedName>
        <fullName evidence="8">Flavoprotein</fullName>
    </recommendedName>
</protein>
<reference evidence="6 7" key="1">
    <citation type="submission" date="2018-04" db="EMBL/GenBank/DDBJ databases">
        <title>Genomic Encyclopedia of Type Strains, Phase IV (KMG-IV): sequencing the most valuable type-strain genomes for metagenomic binning, comparative biology and taxonomic classification.</title>
        <authorList>
            <person name="Goeker M."/>
        </authorList>
    </citation>
    <scope>NUCLEOTIDE SEQUENCE [LARGE SCALE GENOMIC DNA]</scope>
    <source>
        <strain evidence="6 7">DSM 20705</strain>
    </source>
</reference>
<accession>A0A2U1E2V4</accession>
<evidence type="ECO:0000256" key="3">
    <source>
        <dbReference type="ARBA" id="ARBA00022827"/>
    </source>
</evidence>
<dbReference type="SUPFAM" id="SSF160996">
    <property type="entry name" value="HI0933 insert domain-like"/>
    <property type="match status" value="1"/>
</dbReference>
<dbReference type="Gene3D" id="2.40.30.10">
    <property type="entry name" value="Translation factors"/>
    <property type="match status" value="1"/>
</dbReference>
<dbReference type="Pfam" id="PF22780">
    <property type="entry name" value="HI0933_like_1st"/>
    <property type="match status" value="1"/>
</dbReference>
<sequence>MKVAIVGGGVSGITLSILLADFFDVTVFEKNNRILKKLLVTGNGRCNFSNEIMTRENFHGNEKFLDEFIKSADLRAGENFLNSIGIVSTTDERGRKYPMSLQANSVVDAYLSAVSEKNISIRLDTAVEDIAVKNNKFIINYDYASPFDICILAPGSMSYPQFGTDGTSYKLATNLNHRKTRIVPGITSLISNIPFLKELKGVKIDGELSFNFDGKIYSYTGDILFTENGISGNTVFESSSIILDKKINSVVLDFIPNISEDDLMDMLNERKTNFPKRKVSWILNGIIHKKLANVILKILNLYINKDLNELTESDFKNISKLIKNFNVNVLSGGSWKQSQVTVGGIDSSDLDINFQSKFIKNLFMVGEYLDIYGDCGGYNITFALISAIRVCEFLRRKYAGTIS</sequence>
<evidence type="ECO:0000313" key="7">
    <source>
        <dbReference type="Proteomes" id="UP000245793"/>
    </source>
</evidence>
<feature type="domain" description="RsdA/BaiN/AoA(So)-like insert" evidence="5">
    <location>
        <begin position="190"/>
        <end position="340"/>
    </location>
</feature>
<dbReference type="PANTHER" id="PTHR42887">
    <property type="entry name" value="OS12G0638800 PROTEIN"/>
    <property type="match status" value="1"/>
</dbReference>
<gene>
    <name evidence="6" type="ORF">C7381_10634</name>
</gene>
<dbReference type="Gene3D" id="1.10.8.260">
    <property type="entry name" value="HI0933 insert domain-like"/>
    <property type="match status" value="1"/>
</dbReference>
<dbReference type="InterPro" id="IPR057661">
    <property type="entry name" value="RsdA/BaiN/AoA(So)_Rossmann"/>
</dbReference>
<evidence type="ECO:0000259" key="4">
    <source>
        <dbReference type="Pfam" id="PF03486"/>
    </source>
</evidence>
<proteinExistence type="predicted"/>
<organism evidence="6 7">
    <name type="scientific">Ezakiella coagulans</name>
    <dbReference type="NCBI Taxonomy" id="46507"/>
    <lineage>
        <taxon>Bacteria</taxon>
        <taxon>Bacillati</taxon>
        <taxon>Bacillota</taxon>
        <taxon>Tissierellia</taxon>
        <taxon>Ezakiella</taxon>
    </lineage>
</organism>
<keyword evidence="2" id="KW-0285">Flavoprotein</keyword>
<feature type="domain" description="RsdA/BaiN/AoA(So)-like Rossmann fold-like" evidence="4">
    <location>
        <begin position="2"/>
        <end position="389"/>
    </location>
</feature>
<evidence type="ECO:0000313" key="6">
    <source>
        <dbReference type="EMBL" id="PVY94162.1"/>
    </source>
</evidence>
<keyword evidence="7" id="KW-1185">Reference proteome</keyword>
<dbReference type="InterPro" id="IPR036188">
    <property type="entry name" value="FAD/NAD-bd_sf"/>
</dbReference>
<evidence type="ECO:0000256" key="1">
    <source>
        <dbReference type="ARBA" id="ARBA00001974"/>
    </source>
</evidence>
<dbReference type="InterPro" id="IPR023166">
    <property type="entry name" value="BaiN-like_dom_sf"/>
</dbReference>
<dbReference type="Proteomes" id="UP000245793">
    <property type="component" value="Unassembled WGS sequence"/>
</dbReference>
<dbReference type="EMBL" id="QEKV01000006">
    <property type="protein sequence ID" value="PVY94162.1"/>
    <property type="molecule type" value="Genomic_DNA"/>
</dbReference>
<comment type="cofactor">
    <cofactor evidence="1">
        <name>FAD</name>
        <dbReference type="ChEBI" id="CHEBI:57692"/>
    </cofactor>
</comment>
<comment type="caution">
    <text evidence="6">The sequence shown here is derived from an EMBL/GenBank/DDBJ whole genome shotgun (WGS) entry which is preliminary data.</text>
</comment>
<evidence type="ECO:0000256" key="2">
    <source>
        <dbReference type="ARBA" id="ARBA00022630"/>
    </source>
</evidence>
<name>A0A2U1E2V4_9FIRM</name>
<dbReference type="SUPFAM" id="SSF51905">
    <property type="entry name" value="FAD/NAD(P)-binding domain"/>
    <property type="match status" value="1"/>
</dbReference>
<evidence type="ECO:0008006" key="8">
    <source>
        <dbReference type="Google" id="ProtNLM"/>
    </source>
</evidence>
<keyword evidence="3" id="KW-0274">FAD</keyword>
<evidence type="ECO:0000259" key="5">
    <source>
        <dbReference type="Pfam" id="PF22780"/>
    </source>
</evidence>
<dbReference type="InterPro" id="IPR004792">
    <property type="entry name" value="BaiN-like"/>
</dbReference>
<dbReference type="RefSeq" id="WP_116480232.1">
    <property type="nucleotide sequence ID" value="NZ_QEKV01000006.1"/>
</dbReference>
<dbReference type="PANTHER" id="PTHR42887:SF2">
    <property type="entry name" value="OS12G0638800 PROTEIN"/>
    <property type="match status" value="1"/>
</dbReference>
<dbReference type="InterPro" id="IPR055178">
    <property type="entry name" value="RsdA/BaiN/AoA(So)-like_dom"/>
</dbReference>
<dbReference type="NCBIfam" id="TIGR00275">
    <property type="entry name" value="aminoacetone oxidase family FAD-binding enzyme"/>
    <property type="match status" value="1"/>
</dbReference>
<dbReference type="AlphaFoldDB" id="A0A2U1E2V4"/>
<dbReference type="Gene3D" id="3.50.50.60">
    <property type="entry name" value="FAD/NAD(P)-binding domain"/>
    <property type="match status" value="1"/>
</dbReference>